<accession>A0A417XYI9</accession>
<keyword evidence="1" id="KW-0812">Transmembrane</keyword>
<dbReference type="EMBL" id="QXGH01000024">
    <property type="protein sequence ID" value="RHW25440.1"/>
    <property type="molecule type" value="Genomic_DNA"/>
</dbReference>
<protein>
    <recommendedName>
        <fullName evidence="2">Thoeris protein ThsA Macro domain-containing protein</fullName>
    </recommendedName>
</protein>
<dbReference type="OrthoDB" id="2606558at2"/>
<feature type="transmembrane region" description="Helical" evidence="1">
    <location>
        <begin position="41"/>
        <end position="59"/>
    </location>
</feature>
<evidence type="ECO:0000313" key="3">
    <source>
        <dbReference type="EMBL" id="RHW25440.1"/>
    </source>
</evidence>
<evidence type="ECO:0000256" key="1">
    <source>
        <dbReference type="SAM" id="Phobius"/>
    </source>
</evidence>
<dbReference type="AlphaFoldDB" id="A0A417XYI9"/>
<gene>
    <name evidence="3" type="ORF">D0Z08_19635</name>
</gene>
<sequence>MGALTEAYHNGLAGRAYGFVTFVGTAVGISSVAFPDETGDVPWQIWLALGAVVLLIAVVRSLPGSSAVYVHEQGNWSIELVRGNLLDYDNGCVITADRSVSTLTSDVGTGSLVGQVSQQWYDGSDAALTAEIQQALAASSRSTPVNLGELVSFGGPQGKRAWLFCLAERTEHGSRTTWHDLSTAYGRLWEQLRAGNLQEVTCPIIGAGFAGTNLSARGTLTFLLLSFHGSSLERRVTSRLRIVIHESDFDPRMYRSARAMLAELGYRH</sequence>
<dbReference type="InterPro" id="IPR045535">
    <property type="entry name" value="ThsA_Macro"/>
</dbReference>
<feature type="domain" description="Thoeris protein ThsA Macro" evidence="2">
    <location>
        <begin position="78"/>
        <end position="245"/>
    </location>
</feature>
<dbReference type="Pfam" id="PF20016">
    <property type="entry name" value="ThsA_Macro"/>
    <property type="match status" value="1"/>
</dbReference>
<dbReference type="InterPro" id="IPR043472">
    <property type="entry name" value="Macro_dom-like"/>
</dbReference>
<keyword evidence="1" id="KW-0472">Membrane</keyword>
<feature type="transmembrane region" description="Helical" evidence="1">
    <location>
        <begin position="12"/>
        <end position="35"/>
    </location>
</feature>
<name>A0A417XYI9_9ACTN</name>
<reference evidence="3 4" key="1">
    <citation type="submission" date="2018-09" db="EMBL/GenBank/DDBJ databases">
        <title>Genome sequencing of Nocardioides immobilis CCTCC AB 2017083 for comparison to Nocardioides silvaticus.</title>
        <authorList>
            <person name="Li C."/>
            <person name="Wang G."/>
        </authorList>
    </citation>
    <scope>NUCLEOTIDE SEQUENCE [LARGE SCALE GENOMIC DNA]</scope>
    <source>
        <strain evidence="3 4">CCTCC AB 2017083</strain>
    </source>
</reference>
<evidence type="ECO:0000259" key="2">
    <source>
        <dbReference type="Pfam" id="PF20016"/>
    </source>
</evidence>
<proteinExistence type="predicted"/>
<dbReference type="Proteomes" id="UP000283644">
    <property type="component" value="Unassembled WGS sequence"/>
</dbReference>
<dbReference type="SUPFAM" id="SSF52949">
    <property type="entry name" value="Macro domain-like"/>
    <property type="match status" value="1"/>
</dbReference>
<evidence type="ECO:0000313" key="4">
    <source>
        <dbReference type="Proteomes" id="UP000283644"/>
    </source>
</evidence>
<keyword evidence="1" id="KW-1133">Transmembrane helix</keyword>
<organism evidence="3 4">
    <name type="scientific">Nocardioides immobilis</name>
    <dbReference type="NCBI Taxonomy" id="2049295"/>
    <lineage>
        <taxon>Bacteria</taxon>
        <taxon>Bacillati</taxon>
        <taxon>Actinomycetota</taxon>
        <taxon>Actinomycetes</taxon>
        <taxon>Propionibacteriales</taxon>
        <taxon>Nocardioidaceae</taxon>
        <taxon>Nocardioides</taxon>
    </lineage>
</organism>
<keyword evidence="4" id="KW-1185">Reference proteome</keyword>
<dbReference type="RefSeq" id="WP_118926955.1">
    <property type="nucleotide sequence ID" value="NZ_QXGH01000024.1"/>
</dbReference>
<comment type="caution">
    <text evidence="3">The sequence shown here is derived from an EMBL/GenBank/DDBJ whole genome shotgun (WGS) entry which is preliminary data.</text>
</comment>